<dbReference type="InterPro" id="IPR011468">
    <property type="entry name" value="DUF1574"/>
</dbReference>
<keyword evidence="1" id="KW-1133">Transmembrane helix</keyword>
<organism evidence="3 5">
    <name type="scientific">Leptospira perolatii</name>
    <dbReference type="NCBI Taxonomy" id="2023191"/>
    <lineage>
        <taxon>Bacteria</taxon>
        <taxon>Pseudomonadati</taxon>
        <taxon>Spirochaetota</taxon>
        <taxon>Spirochaetia</taxon>
        <taxon>Leptospirales</taxon>
        <taxon>Leptospiraceae</taxon>
        <taxon>Leptospira</taxon>
    </lineage>
</organism>
<evidence type="ECO:0008006" key="6">
    <source>
        <dbReference type="Google" id="ProtNLM"/>
    </source>
</evidence>
<dbReference type="EMBL" id="NPDY01000005">
    <property type="protein sequence ID" value="PJZ70164.1"/>
    <property type="molecule type" value="Genomic_DNA"/>
</dbReference>
<keyword evidence="4" id="KW-1185">Reference proteome</keyword>
<reference evidence="4 5" key="1">
    <citation type="submission" date="2017-07" db="EMBL/GenBank/DDBJ databases">
        <title>Leptospira spp. isolated from tropical soils.</title>
        <authorList>
            <person name="Thibeaux R."/>
            <person name="Iraola G."/>
            <person name="Ferres I."/>
            <person name="Bierque E."/>
            <person name="Girault D."/>
            <person name="Soupe-Gilbert M.-E."/>
            <person name="Picardeau M."/>
            <person name="Goarant C."/>
        </authorList>
    </citation>
    <scope>NUCLEOTIDE SEQUENCE [LARGE SCALE GENOMIC DNA]</scope>
    <source>
        <strain evidence="3 5">FH1-B-B1</strain>
        <strain evidence="2 4">FH1-B-C1</strain>
    </source>
</reference>
<dbReference type="Proteomes" id="UP000231990">
    <property type="component" value="Unassembled WGS sequence"/>
</dbReference>
<feature type="transmembrane region" description="Helical" evidence="1">
    <location>
        <begin position="6"/>
        <end position="28"/>
    </location>
</feature>
<dbReference type="EMBL" id="NPDZ01000005">
    <property type="protein sequence ID" value="PJZ73353.1"/>
    <property type="molecule type" value="Genomic_DNA"/>
</dbReference>
<proteinExistence type="predicted"/>
<keyword evidence="1" id="KW-0812">Transmembrane</keyword>
<sequence>MKRLYIYYPVFFLLGIFLLDKIFLLNYFSESFSQNGNPVYFAQRRALFQRMKLDPKLQDRKLALAFGDSRAYPYSNQLMEEKISKDWVVYNFAGPQAVPAYGFYWLRKIVGEGIVPKAVFYVVSPEAFNDKTGLLYDPFLRLGADSEFISTYWNQFPWEDQKKILLERLFTVKKVNPDLKLLYSRAIGGRLYQYDPAYNDERLILDLGRGEQFAYTASANDLKKLAKDAIRIKSIYLSQFTVNETEFFFVKEFLKICKERGIRAYLIWPRVYDGYRKGYYELGLDKIWWPKMEELAKEFGATSVDFNTKSSCDLYYDASHQSVLCLKEQMKTLMDDYYGKSLLK</sequence>
<protein>
    <recommendedName>
        <fullName evidence="6">DUF1574 domain-containing protein</fullName>
    </recommendedName>
</protein>
<evidence type="ECO:0000313" key="2">
    <source>
        <dbReference type="EMBL" id="PJZ70164.1"/>
    </source>
</evidence>
<comment type="caution">
    <text evidence="3">The sequence shown here is derived from an EMBL/GenBank/DDBJ whole genome shotgun (WGS) entry which is preliminary data.</text>
</comment>
<name>A0A2M9ZN41_9LEPT</name>
<keyword evidence="1" id="KW-0472">Membrane</keyword>
<accession>A0A2M9ZN41</accession>
<dbReference type="AlphaFoldDB" id="A0A2M9ZN41"/>
<evidence type="ECO:0000313" key="5">
    <source>
        <dbReference type="Proteomes" id="UP000231990"/>
    </source>
</evidence>
<dbReference type="RefSeq" id="WP_100713501.1">
    <property type="nucleotide sequence ID" value="NZ_NPDY01000005.1"/>
</dbReference>
<evidence type="ECO:0000313" key="3">
    <source>
        <dbReference type="EMBL" id="PJZ73353.1"/>
    </source>
</evidence>
<evidence type="ECO:0000313" key="4">
    <source>
        <dbReference type="Proteomes" id="UP000231962"/>
    </source>
</evidence>
<dbReference type="Proteomes" id="UP000231962">
    <property type="component" value="Unassembled WGS sequence"/>
</dbReference>
<gene>
    <name evidence="2" type="ORF">CH360_08085</name>
    <name evidence="3" type="ORF">CH373_10340</name>
</gene>
<dbReference type="Pfam" id="PF07611">
    <property type="entry name" value="DUF1574"/>
    <property type="match status" value="1"/>
</dbReference>
<dbReference type="OrthoDB" id="316806at2"/>
<evidence type="ECO:0000256" key="1">
    <source>
        <dbReference type="SAM" id="Phobius"/>
    </source>
</evidence>